<keyword evidence="2" id="KW-0255">Endonuclease</keyword>
<sequence length="273" mass="30782">MFEVGQIYNRCNDIHGQYKGQQYGGIATPALQPYVFIFTSDAGESYGYSDGFGIDDTFWYTGEGQTGDMQMTKGNLAILNHQKNGKEILLFESVSTGYVRFCGICSYVTHHIEQRLDKNSMLRDAFIFHLEIDSQNINNSVNNDKAPYLIKPTKSKSLKQLRDIAIAKTPAKTSTKEKLQHIHYRSEAIKLYAKKRAKGICEACHMNAPFEAKSGPYLEVHHLTRLADGGSDTPENVIALCPTCHRKVHYSIDKDELNNKMIFIVQMIESSIA</sequence>
<dbReference type="EMBL" id="AHIH01000016">
    <property type="protein sequence ID" value="EHN67946.1"/>
    <property type="molecule type" value="Genomic_DNA"/>
</dbReference>
<feature type="domain" description="HNH nuclease" evidence="1">
    <location>
        <begin position="188"/>
        <end position="246"/>
    </location>
</feature>
<accession>A0AAV3ELW8</accession>
<evidence type="ECO:0000259" key="1">
    <source>
        <dbReference type="SMART" id="SM00507"/>
    </source>
</evidence>
<gene>
    <name evidence="2" type="ORF">VFSR5_2763</name>
</gene>
<dbReference type="Pfam" id="PF01844">
    <property type="entry name" value="HNH"/>
    <property type="match status" value="1"/>
</dbReference>
<dbReference type="InterPro" id="IPR003615">
    <property type="entry name" value="HNH_nuc"/>
</dbReference>
<dbReference type="CDD" id="cd00085">
    <property type="entry name" value="HNHc"/>
    <property type="match status" value="1"/>
</dbReference>
<name>A0AAV3ELW8_ALIFS</name>
<evidence type="ECO:0000313" key="2">
    <source>
        <dbReference type="EMBL" id="EHN67946.1"/>
    </source>
</evidence>
<dbReference type="Proteomes" id="UP000004521">
    <property type="component" value="Unassembled WGS sequence"/>
</dbReference>
<protein>
    <submittedName>
        <fullName evidence="2">HNH endonuclease</fullName>
    </submittedName>
</protein>
<organism evidence="2 3">
    <name type="scientific">Aliivibrio fischeri SR5</name>
    <dbReference type="NCBI Taxonomy" id="1088719"/>
    <lineage>
        <taxon>Bacteria</taxon>
        <taxon>Pseudomonadati</taxon>
        <taxon>Pseudomonadota</taxon>
        <taxon>Gammaproteobacteria</taxon>
        <taxon>Vibrionales</taxon>
        <taxon>Vibrionaceae</taxon>
        <taxon>Aliivibrio</taxon>
    </lineage>
</organism>
<dbReference type="AlphaFoldDB" id="A0AAV3ELW8"/>
<dbReference type="GO" id="GO:0003676">
    <property type="term" value="F:nucleic acid binding"/>
    <property type="evidence" value="ECO:0007669"/>
    <property type="project" value="InterPro"/>
</dbReference>
<dbReference type="GO" id="GO:0008270">
    <property type="term" value="F:zinc ion binding"/>
    <property type="evidence" value="ECO:0007669"/>
    <property type="project" value="InterPro"/>
</dbReference>
<dbReference type="GO" id="GO:0004519">
    <property type="term" value="F:endonuclease activity"/>
    <property type="evidence" value="ECO:0007669"/>
    <property type="project" value="UniProtKB-KW"/>
</dbReference>
<dbReference type="RefSeq" id="WP_005424108.1">
    <property type="nucleotide sequence ID" value="NZ_JH584330.1"/>
</dbReference>
<keyword evidence="2" id="KW-0540">Nuclease</keyword>
<keyword evidence="2" id="KW-0378">Hydrolase</keyword>
<dbReference type="InterPro" id="IPR058712">
    <property type="entry name" value="SRA_ScoMcrA"/>
</dbReference>
<reference evidence="2 3" key="1">
    <citation type="journal article" date="2012" name="J. Bacteriol.">
        <title>Draft Genome Sequence of Vibrio fischeri SR5, a Strain Isolated from the Light Organ of the Mediterranean Squid Sepiola robusta.</title>
        <authorList>
            <person name="Gyllborg M.C."/>
            <person name="Sahl J.W."/>
            <person name="Cronin D.C.III."/>
            <person name="Rasko D.A."/>
            <person name="Mandel M.J."/>
        </authorList>
    </citation>
    <scope>NUCLEOTIDE SEQUENCE [LARGE SCALE GENOMIC DNA]</scope>
    <source>
        <strain evidence="2 3">SR5</strain>
    </source>
</reference>
<comment type="caution">
    <text evidence="2">The sequence shown here is derived from an EMBL/GenBank/DDBJ whole genome shotgun (WGS) entry which is preliminary data.</text>
</comment>
<dbReference type="InterPro" id="IPR002711">
    <property type="entry name" value="HNH"/>
</dbReference>
<dbReference type="SMART" id="SM00507">
    <property type="entry name" value="HNHc"/>
    <property type="match status" value="1"/>
</dbReference>
<evidence type="ECO:0000313" key="3">
    <source>
        <dbReference type="Proteomes" id="UP000004521"/>
    </source>
</evidence>
<dbReference type="Gene3D" id="1.10.30.50">
    <property type="match status" value="1"/>
</dbReference>
<dbReference type="Pfam" id="PF26348">
    <property type="entry name" value="SRA_ScoMcrA"/>
    <property type="match status" value="1"/>
</dbReference>
<proteinExistence type="predicted"/>